<sequence>MKSTAKIFYGLTVFLFICTVVYIIGTIYVEDAGYIHGLEWAGTTGLVLAMGLTAMLGSYFHLTERRMDILPQDWEEAEVADNAGLYGFFGPSSIWPFAMSMAIALMGIAIAFMMYWLLIMGAVMLIFFGTMLNLQYGLPREKH</sequence>
<dbReference type="GO" id="GO:0005886">
    <property type="term" value="C:plasma membrane"/>
    <property type="evidence" value="ECO:0007669"/>
    <property type="project" value="UniProtKB-SubCell"/>
</dbReference>
<evidence type="ECO:0000256" key="9">
    <source>
        <dbReference type="ARBA" id="ARBA00047816"/>
    </source>
</evidence>
<evidence type="ECO:0000256" key="8">
    <source>
        <dbReference type="ARBA" id="ARBA00023136"/>
    </source>
</evidence>
<protein>
    <recommendedName>
        <fullName evidence="10">Cytochrome c oxidase polypeptide 4</fullName>
        <ecNumber evidence="10">7.1.1.9</ecNumber>
    </recommendedName>
    <alternativeName>
        <fullName evidence="10">Cytochrome aa3 subunit 4</fullName>
    </alternativeName>
    <alternativeName>
        <fullName evidence="10">Cytochrome c oxidase polypeptide IV</fullName>
    </alternativeName>
</protein>
<comment type="subcellular location">
    <subcellularLocation>
        <location evidence="2">Cell membrane</location>
        <topology evidence="2">Multi-pass membrane protein</topology>
    </subcellularLocation>
</comment>
<feature type="transmembrane region" description="Helical" evidence="11">
    <location>
        <begin position="40"/>
        <end position="62"/>
    </location>
</feature>
<dbReference type="RefSeq" id="WP_207117484.1">
    <property type="nucleotide sequence ID" value="NZ_JAFLEQ010000003.1"/>
</dbReference>
<dbReference type="EC" id="7.1.1.9" evidence="10"/>
<keyword evidence="6 10" id="KW-1278">Translocase</keyword>
<proteinExistence type="inferred from homology"/>
<reference evidence="12" key="1">
    <citation type="submission" date="2021-03" db="EMBL/GenBank/DDBJ databases">
        <authorList>
            <person name="Sun Q."/>
        </authorList>
    </citation>
    <scope>NUCLEOTIDE SEQUENCE</scope>
    <source>
        <strain evidence="12">CCM 8862</strain>
    </source>
</reference>
<evidence type="ECO:0000256" key="11">
    <source>
        <dbReference type="SAM" id="Phobius"/>
    </source>
</evidence>
<dbReference type="InterPro" id="IPR021050">
    <property type="entry name" value="Cyt_c_oxidase_su4_actinobac"/>
</dbReference>
<keyword evidence="4 10" id="KW-1003">Cell membrane</keyword>
<comment type="caution">
    <text evidence="12">The sequence shown here is derived from an EMBL/GenBank/DDBJ whole genome shotgun (WGS) entry which is preliminary data.</text>
</comment>
<comment type="function">
    <text evidence="1 10">Part of cytochrome c oxidase, its function is unknown.</text>
</comment>
<feature type="transmembrane region" description="Helical" evidence="11">
    <location>
        <begin position="7"/>
        <end position="28"/>
    </location>
</feature>
<organism evidence="12 13">
    <name type="scientific">Corynebacterium mendelii</name>
    <dbReference type="NCBI Taxonomy" id="2765362"/>
    <lineage>
        <taxon>Bacteria</taxon>
        <taxon>Bacillati</taxon>
        <taxon>Actinomycetota</taxon>
        <taxon>Actinomycetes</taxon>
        <taxon>Mycobacteriales</taxon>
        <taxon>Corynebacteriaceae</taxon>
        <taxon>Corynebacterium</taxon>
    </lineage>
</organism>
<evidence type="ECO:0000256" key="3">
    <source>
        <dbReference type="ARBA" id="ARBA00006870"/>
    </source>
</evidence>
<evidence type="ECO:0000256" key="5">
    <source>
        <dbReference type="ARBA" id="ARBA00022692"/>
    </source>
</evidence>
<dbReference type="GO" id="GO:0022900">
    <property type="term" value="P:electron transport chain"/>
    <property type="evidence" value="ECO:0007669"/>
    <property type="project" value="InterPro"/>
</dbReference>
<evidence type="ECO:0000256" key="1">
    <source>
        <dbReference type="ARBA" id="ARBA00002536"/>
    </source>
</evidence>
<evidence type="ECO:0000313" key="13">
    <source>
        <dbReference type="Proteomes" id="UP000664332"/>
    </source>
</evidence>
<evidence type="ECO:0000256" key="6">
    <source>
        <dbReference type="ARBA" id="ARBA00022967"/>
    </source>
</evidence>
<name>A0A939DYC7_9CORY</name>
<feature type="transmembrane region" description="Helical" evidence="11">
    <location>
        <begin position="114"/>
        <end position="134"/>
    </location>
</feature>
<accession>A0A939DYC7</accession>
<evidence type="ECO:0000256" key="4">
    <source>
        <dbReference type="ARBA" id="ARBA00022475"/>
    </source>
</evidence>
<gene>
    <name evidence="12" type="ORF">JZY06_00245</name>
</gene>
<dbReference type="GO" id="GO:0004129">
    <property type="term" value="F:cytochrome-c oxidase activity"/>
    <property type="evidence" value="ECO:0007669"/>
    <property type="project" value="UniProtKB-EC"/>
</dbReference>
<evidence type="ECO:0000256" key="7">
    <source>
        <dbReference type="ARBA" id="ARBA00022989"/>
    </source>
</evidence>
<evidence type="ECO:0000256" key="10">
    <source>
        <dbReference type="PIRNR" id="PIRNR017385"/>
    </source>
</evidence>
<dbReference type="Proteomes" id="UP000664332">
    <property type="component" value="Unassembled WGS sequence"/>
</dbReference>
<comment type="subunit">
    <text evidence="10">Associates with subunits I, II and III to form cytochrome c oxidase.</text>
</comment>
<keyword evidence="13" id="KW-1185">Reference proteome</keyword>
<dbReference type="EMBL" id="JAFLEQ010000003">
    <property type="protein sequence ID" value="MBN9643065.1"/>
    <property type="molecule type" value="Genomic_DNA"/>
</dbReference>
<dbReference type="Pfam" id="PF12270">
    <property type="entry name" value="Cyt_c_ox_IV"/>
    <property type="match status" value="1"/>
</dbReference>
<keyword evidence="7 11" id="KW-1133">Transmembrane helix</keyword>
<dbReference type="PIRSF" id="PIRSF017385">
    <property type="entry name" value="CtaF"/>
    <property type="match status" value="1"/>
</dbReference>
<keyword evidence="8 10" id="KW-0472">Membrane</keyword>
<comment type="catalytic activity">
    <reaction evidence="9 10">
        <text>4 Fe(II)-[cytochrome c] + O2 + 8 H(+)(in) = 4 Fe(III)-[cytochrome c] + 2 H2O + 4 H(+)(out)</text>
        <dbReference type="Rhea" id="RHEA:11436"/>
        <dbReference type="Rhea" id="RHEA-COMP:10350"/>
        <dbReference type="Rhea" id="RHEA-COMP:14399"/>
        <dbReference type="ChEBI" id="CHEBI:15377"/>
        <dbReference type="ChEBI" id="CHEBI:15378"/>
        <dbReference type="ChEBI" id="CHEBI:15379"/>
        <dbReference type="ChEBI" id="CHEBI:29033"/>
        <dbReference type="ChEBI" id="CHEBI:29034"/>
        <dbReference type="EC" id="7.1.1.9"/>
    </reaction>
</comment>
<dbReference type="AlphaFoldDB" id="A0A939DYC7"/>
<comment type="similarity">
    <text evidence="3 10">Belongs to the cytochrome c oxidase bacterial subunit CtaF family.</text>
</comment>
<evidence type="ECO:0000313" key="12">
    <source>
        <dbReference type="EMBL" id="MBN9643065.1"/>
    </source>
</evidence>
<feature type="transmembrane region" description="Helical" evidence="11">
    <location>
        <begin position="83"/>
        <end position="108"/>
    </location>
</feature>
<evidence type="ECO:0000256" key="2">
    <source>
        <dbReference type="ARBA" id="ARBA00004651"/>
    </source>
</evidence>
<keyword evidence="5 11" id="KW-0812">Transmembrane</keyword>